<dbReference type="Proteomes" id="UP000243535">
    <property type="component" value="Unassembled WGS sequence"/>
</dbReference>
<dbReference type="SUPFAM" id="SSF140376">
    <property type="entry name" value="ChaB-like"/>
    <property type="match status" value="1"/>
</dbReference>
<dbReference type="Gene3D" id="1.10.1740.70">
    <property type="entry name" value="ChaB"/>
    <property type="match status" value="1"/>
</dbReference>
<accession>A0A0K6GUE3</accession>
<evidence type="ECO:0000313" key="2">
    <source>
        <dbReference type="Proteomes" id="UP000243535"/>
    </source>
</evidence>
<dbReference type="RefSeq" id="WP_055433503.1">
    <property type="nucleotide sequence ID" value="NZ_CYHA01000002.1"/>
</dbReference>
<name>A0A0K6GUE3_9NEIS</name>
<reference evidence="2" key="1">
    <citation type="submission" date="2015-08" db="EMBL/GenBank/DDBJ databases">
        <authorList>
            <person name="Varghese N."/>
        </authorList>
    </citation>
    <scope>NUCLEOTIDE SEQUENCE [LARGE SCALE GENOMIC DNA]</scope>
    <source>
        <strain evidence="2">DSM 17901</strain>
    </source>
</reference>
<protein>
    <recommendedName>
        <fullName evidence="3">Cation transport regulator</fullName>
    </recommendedName>
</protein>
<evidence type="ECO:0000313" key="1">
    <source>
        <dbReference type="EMBL" id="CUA82154.1"/>
    </source>
</evidence>
<gene>
    <name evidence="1" type="ORF">Ga0061063_1014</name>
</gene>
<keyword evidence="2" id="KW-1185">Reference proteome</keyword>
<evidence type="ECO:0008006" key="3">
    <source>
        <dbReference type="Google" id="ProtNLM"/>
    </source>
</evidence>
<dbReference type="EMBL" id="CYHA01000002">
    <property type="protein sequence ID" value="CUA82154.1"/>
    <property type="molecule type" value="Genomic_DNA"/>
</dbReference>
<dbReference type="InterPro" id="IPR037205">
    <property type="entry name" value="ChaB_sf"/>
</dbReference>
<sequence>MPHKTLADIPAAQIDQYDTHQKHAFIEALNHAFDEYEGDEGKAYAVAHSAAKQAGRKEAREKD</sequence>
<proteinExistence type="predicted"/>
<dbReference type="OrthoDB" id="73307at2"/>
<dbReference type="AlphaFoldDB" id="A0A0K6GUE3"/>
<organism evidence="1 2">
    <name type="scientific">Gulbenkiania indica</name>
    <dbReference type="NCBI Taxonomy" id="375574"/>
    <lineage>
        <taxon>Bacteria</taxon>
        <taxon>Pseudomonadati</taxon>
        <taxon>Pseudomonadota</taxon>
        <taxon>Betaproteobacteria</taxon>
        <taxon>Neisseriales</taxon>
        <taxon>Chromobacteriaceae</taxon>
        <taxon>Gulbenkiania</taxon>
    </lineage>
</organism>
<dbReference type="STRING" id="375574.GCA_001418035_00807"/>